<dbReference type="PATRIC" id="fig|1280950.3.peg.1431"/>
<dbReference type="Proteomes" id="UP000025171">
    <property type="component" value="Unassembled WGS sequence"/>
</dbReference>
<dbReference type="EMBL" id="ARYK01000003">
    <property type="protein sequence ID" value="KCZ92711.1"/>
    <property type="molecule type" value="Genomic_DNA"/>
</dbReference>
<reference evidence="2 3" key="1">
    <citation type="journal article" date="2014" name="Antonie Van Leeuwenhoek">
        <title>Hyphomonas beringensis sp. nov. and Hyphomonas chukchiensis sp. nov., isolated from surface seawater of the Bering Sea and Chukchi Sea.</title>
        <authorList>
            <person name="Li C."/>
            <person name="Lai Q."/>
            <person name="Li G."/>
            <person name="Dong C."/>
            <person name="Wang J."/>
            <person name="Liao Y."/>
            <person name="Shao Z."/>
        </authorList>
    </citation>
    <scope>NUCLEOTIDE SEQUENCE [LARGE SCALE GENOMIC DNA]</scope>
    <source>
        <strain evidence="2 3">MHS-2</strain>
    </source>
</reference>
<dbReference type="SUPFAM" id="SSF159888">
    <property type="entry name" value="YdhG-like"/>
    <property type="match status" value="1"/>
</dbReference>
<name>A0A059FQB7_9PROT</name>
<evidence type="ECO:0000313" key="3">
    <source>
        <dbReference type="Proteomes" id="UP000025171"/>
    </source>
</evidence>
<evidence type="ECO:0000313" key="2">
    <source>
        <dbReference type="EMBL" id="KCZ92711.1"/>
    </source>
</evidence>
<sequence length="122" mass="13254">MPVDPRVEAYFASLDGLPRDIAHALSAEITSLGPHLSLGLAWGFPCWTGHERVFSLIAHKARCNLQLWNGARLADAFPDLVEGTGKALRHVKVTSVDAMDDGLSDLVEAAIALDRLDPQKVR</sequence>
<dbReference type="InterPro" id="IPR014922">
    <property type="entry name" value="YdhG-like"/>
</dbReference>
<proteinExistence type="predicted"/>
<evidence type="ECO:0000259" key="1">
    <source>
        <dbReference type="Pfam" id="PF08818"/>
    </source>
</evidence>
<protein>
    <recommendedName>
        <fullName evidence="1">YdhG-like domain-containing protein</fullName>
    </recommendedName>
</protein>
<accession>A0A059FQB7</accession>
<dbReference type="Pfam" id="PF08818">
    <property type="entry name" value="DUF1801"/>
    <property type="match status" value="1"/>
</dbReference>
<gene>
    <name evidence="2" type="ORF">HJO_07147</name>
</gene>
<dbReference type="eggNOG" id="COG5649">
    <property type="taxonomic scope" value="Bacteria"/>
</dbReference>
<dbReference type="STRING" id="1280950.HJO_07147"/>
<organism evidence="2 3">
    <name type="scientific">Hyphomonas johnsonii MHS-2</name>
    <dbReference type="NCBI Taxonomy" id="1280950"/>
    <lineage>
        <taxon>Bacteria</taxon>
        <taxon>Pseudomonadati</taxon>
        <taxon>Pseudomonadota</taxon>
        <taxon>Alphaproteobacteria</taxon>
        <taxon>Hyphomonadales</taxon>
        <taxon>Hyphomonadaceae</taxon>
        <taxon>Hyphomonas</taxon>
    </lineage>
</organism>
<feature type="domain" description="YdhG-like" evidence="1">
    <location>
        <begin position="19"/>
        <end position="109"/>
    </location>
</feature>
<keyword evidence="3" id="KW-1185">Reference proteome</keyword>
<dbReference type="AlphaFoldDB" id="A0A059FQB7"/>
<comment type="caution">
    <text evidence="2">The sequence shown here is derived from an EMBL/GenBank/DDBJ whole genome shotgun (WGS) entry which is preliminary data.</text>
</comment>